<accession>A0AAD5QYT7</accession>
<proteinExistence type="predicted"/>
<name>A0AAD5QYT7_PARTN</name>
<gene>
    <name evidence="1" type="ORF">KIN20_027025</name>
</gene>
<protein>
    <submittedName>
        <fullName evidence="1">Uncharacterized protein</fullName>
    </submittedName>
</protein>
<organism evidence="1 2">
    <name type="scientific">Parelaphostrongylus tenuis</name>
    <name type="common">Meningeal worm</name>
    <dbReference type="NCBI Taxonomy" id="148309"/>
    <lineage>
        <taxon>Eukaryota</taxon>
        <taxon>Metazoa</taxon>
        <taxon>Ecdysozoa</taxon>
        <taxon>Nematoda</taxon>
        <taxon>Chromadorea</taxon>
        <taxon>Rhabditida</taxon>
        <taxon>Rhabditina</taxon>
        <taxon>Rhabditomorpha</taxon>
        <taxon>Strongyloidea</taxon>
        <taxon>Metastrongylidae</taxon>
        <taxon>Parelaphostrongylus</taxon>
    </lineage>
</organism>
<evidence type="ECO:0000313" key="1">
    <source>
        <dbReference type="EMBL" id="KAJ1366384.1"/>
    </source>
</evidence>
<reference evidence="1" key="1">
    <citation type="submission" date="2021-06" db="EMBL/GenBank/DDBJ databases">
        <title>Parelaphostrongylus tenuis whole genome reference sequence.</title>
        <authorList>
            <person name="Garwood T.J."/>
            <person name="Larsen P.A."/>
            <person name="Fountain-Jones N.M."/>
            <person name="Garbe J.R."/>
            <person name="Macchietto M.G."/>
            <person name="Kania S.A."/>
            <person name="Gerhold R.W."/>
            <person name="Richards J.E."/>
            <person name="Wolf T.M."/>
        </authorList>
    </citation>
    <scope>NUCLEOTIDE SEQUENCE</scope>
    <source>
        <strain evidence="1">MNPRO001-30</strain>
        <tissue evidence="1">Meninges</tissue>
    </source>
</reference>
<dbReference type="AlphaFoldDB" id="A0AAD5QYT7"/>
<sequence>MVVRFSCSFLEHEKSILQSEKCTEQQQVFAREKKNRKESLHFVYRPTIMYINTAFHSRKHFISYARLELSYACEELFATGGTRWPTSILLPNHEDVLLTGMTYFVIAIERKTHRAFEVTSKLFELRNGMPWQLCSEN</sequence>
<evidence type="ECO:0000313" key="2">
    <source>
        <dbReference type="Proteomes" id="UP001196413"/>
    </source>
</evidence>
<dbReference type="EMBL" id="JAHQIW010005536">
    <property type="protein sequence ID" value="KAJ1366384.1"/>
    <property type="molecule type" value="Genomic_DNA"/>
</dbReference>
<keyword evidence="2" id="KW-1185">Reference proteome</keyword>
<comment type="caution">
    <text evidence="1">The sequence shown here is derived from an EMBL/GenBank/DDBJ whole genome shotgun (WGS) entry which is preliminary data.</text>
</comment>
<dbReference type="Proteomes" id="UP001196413">
    <property type="component" value="Unassembled WGS sequence"/>
</dbReference>